<reference evidence="1" key="1">
    <citation type="journal article" date="2019" name="Sci. Rep.">
        <title>Draft genome of Tanacetum cinerariifolium, the natural source of mosquito coil.</title>
        <authorList>
            <person name="Yamashiro T."/>
            <person name="Shiraishi A."/>
            <person name="Satake H."/>
            <person name="Nakayama K."/>
        </authorList>
    </citation>
    <scope>NUCLEOTIDE SEQUENCE</scope>
</reference>
<dbReference type="EMBL" id="BKCJ010007938">
    <property type="protein sequence ID" value="GEU79748.1"/>
    <property type="molecule type" value="Genomic_DNA"/>
</dbReference>
<evidence type="ECO:0000313" key="1">
    <source>
        <dbReference type="EMBL" id="GEU79748.1"/>
    </source>
</evidence>
<sequence>MNRIVLFPGTGQQLDNQGQATLVKGSDLWHDVKRCYITNSSCINALNNNGENLESSNKIEKFTRYANVPGIGSPALYVTKMGPGHEHYIQTKEMVRYEILVFGAGPRLIDVATQAALEAGKPVGGLKIGKDANEWTSSNYHPYLPSHSYLHACIRLFMAMGVFVIA</sequence>
<protein>
    <submittedName>
        <fullName evidence="1">Uncharacterized protein</fullName>
    </submittedName>
</protein>
<accession>A0A6L2N0L3</accession>
<name>A0A6L2N0L3_TANCI</name>
<dbReference type="AlphaFoldDB" id="A0A6L2N0L3"/>
<organism evidence="1">
    <name type="scientific">Tanacetum cinerariifolium</name>
    <name type="common">Dalmatian daisy</name>
    <name type="synonym">Chrysanthemum cinerariifolium</name>
    <dbReference type="NCBI Taxonomy" id="118510"/>
    <lineage>
        <taxon>Eukaryota</taxon>
        <taxon>Viridiplantae</taxon>
        <taxon>Streptophyta</taxon>
        <taxon>Embryophyta</taxon>
        <taxon>Tracheophyta</taxon>
        <taxon>Spermatophyta</taxon>
        <taxon>Magnoliopsida</taxon>
        <taxon>eudicotyledons</taxon>
        <taxon>Gunneridae</taxon>
        <taxon>Pentapetalae</taxon>
        <taxon>asterids</taxon>
        <taxon>campanulids</taxon>
        <taxon>Asterales</taxon>
        <taxon>Asteraceae</taxon>
        <taxon>Asteroideae</taxon>
        <taxon>Anthemideae</taxon>
        <taxon>Anthemidinae</taxon>
        <taxon>Tanacetum</taxon>
    </lineage>
</organism>
<proteinExistence type="predicted"/>
<gene>
    <name evidence="1" type="ORF">Tci_051726</name>
</gene>
<comment type="caution">
    <text evidence="1">The sequence shown here is derived from an EMBL/GenBank/DDBJ whole genome shotgun (WGS) entry which is preliminary data.</text>
</comment>